<gene>
    <name evidence="2" type="ORF">CWB99_09785</name>
</gene>
<evidence type="ECO:0000313" key="3">
    <source>
        <dbReference type="Proteomes" id="UP000310249"/>
    </source>
</evidence>
<proteinExistence type="predicted"/>
<dbReference type="EMBL" id="PNCI01000019">
    <property type="protein sequence ID" value="TMP29052.1"/>
    <property type="molecule type" value="Genomic_DNA"/>
</dbReference>
<sequence length="226" mass="24995">MNHLSTLASQACGLSTSHLASYANVFIHSAIQRDLLALSEAAKQAGFTFCIASAHRDFHRQCLIWNNKAQGLRPVLNSQNEPVDLSLLTPQARVHAIMLYSALPGASRHHFGTDLDVYASNCLPAGQKLQLEPWEYEQGGPFAELNDWLSLHLAEFGFFRPYQRYQGGVAAEPWHISHRLSAAGMMKAVNVEILAEVIGSHDVAAKHTILEMLPTLYSQYIGNICE</sequence>
<dbReference type="PANTHER" id="PTHR34385:SF1">
    <property type="entry name" value="PEPTIDOGLYCAN L-ALANYL-D-GLUTAMATE ENDOPEPTIDASE CWLK"/>
    <property type="match status" value="1"/>
</dbReference>
<organism evidence="2 3">
    <name type="scientific">Pseudoalteromonas rubra</name>
    <dbReference type="NCBI Taxonomy" id="43658"/>
    <lineage>
        <taxon>Bacteria</taxon>
        <taxon>Pseudomonadati</taxon>
        <taxon>Pseudomonadota</taxon>
        <taxon>Gammaproteobacteria</taxon>
        <taxon>Alteromonadales</taxon>
        <taxon>Pseudoalteromonadaceae</taxon>
        <taxon>Pseudoalteromonas</taxon>
    </lineage>
</organism>
<dbReference type="GO" id="GO:0006508">
    <property type="term" value="P:proteolysis"/>
    <property type="evidence" value="ECO:0007669"/>
    <property type="project" value="InterPro"/>
</dbReference>
<reference evidence="3" key="2">
    <citation type="submission" date="2019-06" db="EMBL/GenBank/DDBJ databases">
        <title>Co-occurence of chitin degradation, pigmentation and bioactivity in marine Pseudoalteromonas.</title>
        <authorList>
            <person name="Sonnenschein E.C."/>
            <person name="Bech P.K."/>
        </authorList>
    </citation>
    <scope>NUCLEOTIDE SEQUENCE [LARGE SCALE GENOMIC DNA]</scope>
    <source>
        <strain evidence="3">S2676</strain>
    </source>
</reference>
<comment type="caution">
    <text evidence="2">The sequence shown here is derived from an EMBL/GenBank/DDBJ whole genome shotgun (WGS) entry which is preliminary data.</text>
</comment>
<evidence type="ECO:0000259" key="1">
    <source>
        <dbReference type="Pfam" id="PF02557"/>
    </source>
</evidence>
<accession>A0A5S3WMK8</accession>
<dbReference type="InterPro" id="IPR009045">
    <property type="entry name" value="Zn_M74/Hedgehog-like"/>
</dbReference>
<dbReference type="PANTHER" id="PTHR34385">
    <property type="entry name" value="D-ALANYL-D-ALANINE CARBOXYPEPTIDASE"/>
    <property type="match status" value="1"/>
</dbReference>
<dbReference type="SUPFAM" id="SSF55166">
    <property type="entry name" value="Hedgehog/DD-peptidase"/>
    <property type="match status" value="1"/>
</dbReference>
<dbReference type="Pfam" id="PF02557">
    <property type="entry name" value="VanY"/>
    <property type="match status" value="1"/>
</dbReference>
<name>A0A5S3WMK8_9GAMM</name>
<dbReference type="OrthoDB" id="9792074at2"/>
<dbReference type="GO" id="GO:0008233">
    <property type="term" value="F:peptidase activity"/>
    <property type="evidence" value="ECO:0007669"/>
    <property type="project" value="InterPro"/>
</dbReference>
<dbReference type="InterPro" id="IPR052179">
    <property type="entry name" value="DD-CPase-like"/>
</dbReference>
<dbReference type="Proteomes" id="UP000310249">
    <property type="component" value="Unassembled WGS sequence"/>
</dbReference>
<reference evidence="2 3" key="1">
    <citation type="submission" date="2018-01" db="EMBL/GenBank/DDBJ databases">
        <authorList>
            <person name="Paulsen S."/>
            <person name="Gram L.K."/>
        </authorList>
    </citation>
    <scope>NUCLEOTIDE SEQUENCE [LARGE SCALE GENOMIC DNA]</scope>
    <source>
        <strain evidence="2 3">S2676</strain>
    </source>
</reference>
<feature type="domain" description="D-alanyl-D-alanine carboxypeptidase-like core" evidence="1">
    <location>
        <begin position="27"/>
        <end position="178"/>
    </location>
</feature>
<dbReference type="AlphaFoldDB" id="A0A5S3WMK8"/>
<dbReference type="InterPro" id="IPR003709">
    <property type="entry name" value="VanY-like_core_dom"/>
</dbReference>
<dbReference type="RefSeq" id="WP_138551337.1">
    <property type="nucleotide sequence ID" value="NZ_PNCH01000020.1"/>
</dbReference>
<evidence type="ECO:0000313" key="2">
    <source>
        <dbReference type="EMBL" id="TMP29052.1"/>
    </source>
</evidence>
<dbReference type="Gene3D" id="3.30.1380.10">
    <property type="match status" value="1"/>
</dbReference>
<protein>
    <submittedName>
        <fullName evidence="2">Peptidase M15</fullName>
    </submittedName>
</protein>
<dbReference type="CDD" id="cd14847">
    <property type="entry name" value="DD-carboxypeptidase_like"/>
    <property type="match status" value="1"/>
</dbReference>